<organism evidence="14">
    <name type="scientific">Oppiella nova</name>
    <dbReference type="NCBI Taxonomy" id="334625"/>
    <lineage>
        <taxon>Eukaryota</taxon>
        <taxon>Metazoa</taxon>
        <taxon>Ecdysozoa</taxon>
        <taxon>Arthropoda</taxon>
        <taxon>Chelicerata</taxon>
        <taxon>Arachnida</taxon>
        <taxon>Acari</taxon>
        <taxon>Acariformes</taxon>
        <taxon>Sarcoptiformes</taxon>
        <taxon>Oribatida</taxon>
        <taxon>Brachypylina</taxon>
        <taxon>Oppioidea</taxon>
        <taxon>Oppiidae</taxon>
        <taxon>Oppiella</taxon>
    </lineage>
</organism>
<dbReference type="GO" id="GO:0005886">
    <property type="term" value="C:plasma membrane"/>
    <property type="evidence" value="ECO:0007669"/>
    <property type="project" value="UniProtKB-SubCell"/>
</dbReference>
<evidence type="ECO:0000256" key="3">
    <source>
        <dbReference type="ARBA" id="ARBA00010136"/>
    </source>
</evidence>
<evidence type="ECO:0000256" key="12">
    <source>
        <dbReference type="ARBA" id="ARBA00023180"/>
    </source>
</evidence>
<evidence type="ECO:0000256" key="5">
    <source>
        <dbReference type="ARBA" id="ARBA00022670"/>
    </source>
</evidence>
<comment type="subcellular location">
    <subcellularLocation>
        <location evidence="2">Cell membrane</location>
    </subcellularLocation>
</comment>
<evidence type="ECO:0000313" key="15">
    <source>
        <dbReference type="Proteomes" id="UP000728032"/>
    </source>
</evidence>
<evidence type="ECO:0000256" key="6">
    <source>
        <dbReference type="ARBA" id="ARBA00022723"/>
    </source>
</evidence>
<accession>A0A7R9MDZ8</accession>
<dbReference type="PANTHER" id="PTHR11533:SF299">
    <property type="entry name" value="AMINOPEPTIDASE"/>
    <property type="match status" value="1"/>
</dbReference>
<keyword evidence="15" id="KW-1185">Reference proteome</keyword>
<dbReference type="Proteomes" id="UP000728032">
    <property type="component" value="Unassembled WGS sequence"/>
</dbReference>
<dbReference type="AlphaFoldDB" id="A0A7R9MDZ8"/>
<keyword evidence="6" id="KW-0479">Metal-binding</keyword>
<reference evidence="14" key="1">
    <citation type="submission" date="2020-11" db="EMBL/GenBank/DDBJ databases">
        <authorList>
            <person name="Tran Van P."/>
        </authorList>
    </citation>
    <scope>NUCLEOTIDE SEQUENCE</scope>
</reference>
<dbReference type="GO" id="GO:0005615">
    <property type="term" value="C:extracellular space"/>
    <property type="evidence" value="ECO:0007669"/>
    <property type="project" value="TreeGrafter"/>
</dbReference>
<evidence type="ECO:0000256" key="8">
    <source>
        <dbReference type="ARBA" id="ARBA00022833"/>
    </source>
</evidence>
<dbReference type="OrthoDB" id="510539at2759"/>
<dbReference type="GO" id="GO:0043171">
    <property type="term" value="P:peptide catabolic process"/>
    <property type="evidence" value="ECO:0007669"/>
    <property type="project" value="TreeGrafter"/>
</dbReference>
<dbReference type="InterPro" id="IPR024571">
    <property type="entry name" value="ERAP1-like_C_dom"/>
</dbReference>
<evidence type="ECO:0000256" key="1">
    <source>
        <dbReference type="ARBA" id="ARBA00001947"/>
    </source>
</evidence>
<keyword evidence="10" id="KW-0472">Membrane</keyword>
<evidence type="ECO:0000313" key="14">
    <source>
        <dbReference type="EMBL" id="CAD7657235.1"/>
    </source>
</evidence>
<dbReference type="InterPro" id="IPR050344">
    <property type="entry name" value="Peptidase_M1_aminopeptidases"/>
</dbReference>
<feature type="domain" description="ERAP1-like C-terminal" evidence="13">
    <location>
        <begin position="1"/>
        <end position="282"/>
    </location>
</feature>
<keyword evidence="7" id="KW-0378">Hydrolase</keyword>
<evidence type="ECO:0000259" key="13">
    <source>
        <dbReference type="Pfam" id="PF11838"/>
    </source>
</evidence>
<evidence type="ECO:0000256" key="7">
    <source>
        <dbReference type="ARBA" id="ARBA00022801"/>
    </source>
</evidence>
<feature type="non-terminal residue" evidence="14">
    <location>
        <position position="310"/>
    </location>
</feature>
<evidence type="ECO:0000256" key="10">
    <source>
        <dbReference type="ARBA" id="ARBA00023136"/>
    </source>
</evidence>
<dbReference type="Gene3D" id="1.25.50.20">
    <property type="match status" value="1"/>
</dbReference>
<comment type="cofactor">
    <cofactor evidence="1">
        <name>Zn(2+)</name>
        <dbReference type="ChEBI" id="CHEBI:29105"/>
    </cofactor>
</comment>
<gene>
    <name evidence="14" type="ORF">ONB1V03_LOCUS13865</name>
</gene>
<dbReference type="GO" id="GO:0005737">
    <property type="term" value="C:cytoplasm"/>
    <property type="evidence" value="ECO:0007669"/>
    <property type="project" value="TreeGrafter"/>
</dbReference>
<protein>
    <recommendedName>
        <fullName evidence="13">ERAP1-like C-terminal domain-containing protein</fullName>
    </recommendedName>
</protein>
<dbReference type="FunFam" id="1.25.50.20:FF:000001">
    <property type="entry name" value="Aminopeptidase"/>
    <property type="match status" value="1"/>
</dbReference>
<sequence>RTNFIIDSFYLSRAGLLSYETPLALSEYLKREKHLTPWSVAISMFAPIRRYLSSTEHKLNLDKFLSGLAEPIYTELGWDETTEETDVTKRLRSNVVDFYCSNNNDECIKGIQQKYYAWRADPKGAKIRPNIMTTVLKYSIRLIGGTNDWNYLWDVYMAETSTVLKLTYLNALSFASDKDLINKLIELSLDETKVRKQDFLSVFNNIIANPDGLQVMWDYYRDNYETLLNKHLSSGQMGTVVNNICNYFNDESRRKEVKDFFDKYPEVGVTQNERKRALETIDSNIIWINANKKFIGDWLTAKTVGYYLLY</sequence>
<keyword evidence="8" id="KW-0862">Zinc</keyword>
<proteinExistence type="inferred from homology"/>
<keyword evidence="9" id="KW-0482">Metalloprotease</keyword>
<dbReference type="GO" id="GO:0042277">
    <property type="term" value="F:peptide binding"/>
    <property type="evidence" value="ECO:0007669"/>
    <property type="project" value="TreeGrafter"/>
</dbReference>
<dbReference type="GO" id="GO:0006508">
    <property type="term" value="P:proteolysis"/>
    <property type="evidence" value="ECO:0007669"/>
    <property type="project" value="UniProtKB-KW"/>
</dbReference>
<keyword evidence="11" id="KW-1015">Disulfide bond</keyword>
<dbReference type="GO" id="GO:0070006">
    <property type="term" value="F:metalloaminopeptidase activity"/>
    <property type="evidence" value="ECO:0007669"/>
    <property type="project" value="TreeGrafter"/>
</dbReference>
<dbReference type="PANTHER" id="PTHR11533">
    <property type="entry name" value="PROTEASE M1 ZINC METALLOPROTEASE"/>
    <property type="match status" value="1"/>
</dbReference>
<evidence type="ECO:0000256" key="9">
    <source>
        <dbReference type="ARBA" id="ARBA00023049"/>
    </source>
</evidence>
<evidence type="ECO:0000256" key="11">
    <source>
        <dbReference type="ARBA" id="ARBA00023157"/>
    </source>
</evidence>
<keyword evidence="5" id="KW-0645">Protease</keyword>
<dbReference type="EMBL" id="OC927440">
    <property type="protein sequence ID" value="CAD7657235.1"/>
    <property type="molecule type" value="Genomic_DNA"/>
</dbReference>
<evidence type="ECO:0000256" key="2">
    <source>
        <dbReference type="ARBA" id="ARBA00004236"/>
    </source>
</evidence>
<keyword evidence="12" id="KW-0325">Glycoprotein</keyword>
<comment type="similarity">
    <text evidence="3">Belongs to the peptidase M1 family.</text>
</comment>
<dbReference type="GO" id="GO:0008270">
    <property type="term" value="F:zinc ion binding"/>
    <property type="evidence" value="ECO:0007669"/>
    <property type="project" value="TreeGrafter"/>
</dbReference>
<dbReference type="EMBL" id="CAJPVJ010012615">
    <property type="protein sequence ID" value="CAG2174421.1"/>
    <property type="molecule type" value="Genomic_DNA"/>
</dbReference>
<keyword evidence="4" id="KW-1003">Cell membrane</keyword>
<dbReference type="Pfam" id="PF11838">
    <property type="entry name" value="ERAP1_C"/>
    <property type="match status" value="1"/>
</dbReference>
<evidence type="ECO:0000256" key="4">
    <source>
        <dbReference type="ARBA" id="ARBA00022475"/>
    </source>
</evidence>
<name>A0A7R9MDZ8_9ACAR</name>